<evidence type="ECO:0000256" key="1">
    <source>
        <dbReference type="SAM" id="SignalP"/>
    </source>
</evidence>
<dbReference type="Proteomes" id="UP001175000">
    <property type="component" value="Unassembled WGS sequence"/>
</dbReference>
<feature type="signal peptide" evidence="1">
    <location>
        <begin position="1"/>
        <end position="18"/>
    </location>
</feature>
<reference evidence="2" key="1">
    <citation type="submission" date="2023-06" db="EMBL/GenBank/DDBJ databases">
        <title>Genome-scale phylogeny and comparative genomics of the fungal order Sordariales.</title>
        <authorList>
            <consortium name="Lawrence Berkeley National Laboratory"/>
            <person name="Hensen N."/>
            <person name="Bonometti L."/>
            <person name="Westerberg I."/>
            <person name="Brannstrom I.O."/>
            <person name="Guillou S."/>
            <person name="Cros-Aarteil S."/>
            <person name="Calhoun S."/>
            <person name="Haridas S."/>
            <person name="Kuo A."/>
            <person name="Mondo S."/>
            <person name="Pangilinan J."/>
            <person name="Riley R."/>
            <person name="Labutti K."/>
            <person name="Andreopoulos B."/>
            <person name="Lipzen A."/>
            <person name="Chen C."/>
            <person name="Yanf M."/>
            <person name="Daum C."/>
            <person name="Ng V."/>
            <person name="Clum A."/>
            <person name="Steindorff A."/>
            <person name="Ohm R."/>
            <person name="Martin F."/>
            <person name="Silar P."/>
            <person name="Natvig D."/>
            <person name="Lalanne C."/>
            <person name="Gautier V."/>
            <person name="Ament-Velasquez S.L."/>
            <person name="Kruys A."/>
            <person name="Hutchinson M.I."/>
            <person name="Powell A.J."/>
            <person name="Barry K."/>
            <person name="Miller A.N."/>
            <person name="Grigoriev I.V."/>
            <person name="Debuchy R."/>
            <person name="Gladieux P."/>
            <person name="Thoren M.H."/>
            <person name="Johannesson H."/>
        </authorList>
    </citation>
    <scope>NUCLEOTIDE SEQUENCE</scope>
    <source>
        <strain evidence="2">CBS 606.72</strain>
    </source>
</reference>
<proteinExistence type="predicted"/>
<keyword evidence="3" id="KW-1185">Reference proteome</keyword>
<comment type="caution">
    <text evidence="2">The sequence shown here is derived from an EMBL/GenBank/DDBJ whole genome shotgun (WGS) entry which is preliminary data.</text>
</comment>
<sequence>MGCVLISSVLLPALKLIGKIITLSGRMKKIIGLSSGGFLSQSLSTGLSDLGAVVTRVRVRFGSSAGRAWTAPFGWLLARRNSQARAYRS</sequence>
<dbReference type="EMBL" id="JAULSU010000005">
    <property type="protein sequence ID" value="KAK0617083.1"/>
    <property type="molecule type" value="Genomic_DNA"/>
</dbReference>
<protein>
    <submittedName>
        <fullName evidence="2">Uncharacterized protein</fullName>
    </submittedName>
</protein>
<accession>A0AA39WKH4</accession>
<dbReference type="AlphaFoldDB" id="A0AA39WKH4"/>
<evidence type="ECO:0000313" key="3">
    <source>
        <dbReference type="Proteomes" id="UP001175000"/>
    </source>
</evidence>
<gene>
    <name evidence="2" type="ORF">B0T14DRAFT_256993</name>
</gene>
<keyword evidence="1" id="KW-0732">Signal</keyword>
<name>A0AA39WKH4_9PEZI</name>
<feature type="chain" id="PRO_5041364452" evidence="1">
    <location>
        <begin position="19"/>
        <end position="89"/>
    </location>
</feature>
<evidence type="ECO:0000313" key="2">
    <source>
        <dbReference type="EMBL" id="KAK0617083.1"/>
    </source>
</evidence>
<organism evidence="2 3">
    <name type="scientific">Immersiella caudata</name>
    <dbReference type="NCBI Taxonomy" id="314043"/>
    <lineage>
        <taxon>Eukaryota</taxon>
        <taxon>Fungi</taxon>
        <taxon>Dikarya</taxon>
        <taxon>Ascomycota</taxon>
        <taxon>Pezizomycotina</taxon>
        <taxon>Sordariomycetes</taxon>
        <taxon>Sordariomycetidae</taxon>
        <taxon>Sordariales</taxon>
        <taxon>Lasiosphaeriaceae</taxon>
        <taxon>Immersiella</taxon>
    </lineage>
</organism>